<dbReference type="OMA" id="YKAHTRL"/>
<keyword evidence="3" id="KW-0496">Mitochondrion</keyword>
<evidence type="ECO:0000256" key="5">
    <source>
        <dbReference type="SAM" id="Phobius"/>
    </source>
</evidence>
<dbReference type="EMBL" id="ADBL01000942">
    <property type="status" value="NOT_ANNOTATED_CDS"/>
    <property type="molecule type" value="Genomic_DNA"/>
</dbReference>
<keyword evidence="5" id="KW-0812">Transmembrane</keyword>
<reference evidence="6" key="1">
    <citation type="submission" date="2010-05" db="EMBL/GenBank/DDBJ databases">
        <title>The Genome Sequence of Magnaporthe poae strain ATCC 64411.</title>
        <authorList>
            <consortium name="The Broad Institute Genome Sequencing Platform"/>
            <consortium name="Broad Institute Genome Sequencing Center for Infectious Disease"/>
            <person name="Ma L.-J."/>
            <person name="Dead R."/>
            <person name="Young S."/>
            <person name="Zeng Q."/>
            <person name="Koehrsen M."/>
            <person name="Alvarado L."/>
            <person name="Berlin A."/>
            <person name="Chapman S.B."/>
            <person name="Chen Z."/>
            <person name="Freedman E."/>
            <person name="Gellesch M."/>
            <person name="Goldberg J."/>
            <person name="Griggs A."/>
            <person name="Gujja S."/>
            <person name="Heilman E.R."/>
            <person name="Heiman D."/>
            <person name="Hepburn T."/>
            <person name="Howarth C."/>
            <person name="Jen D."/>
            <person name="Larson L."/>
            <person name="Mehta T."/>
            <person name="Neiman D."/>
            <person name="Pearson M."/>
            <person name="Roberts A."/>
            <person name="Saif S."/>
            <person name="Shea T."/>
            <person name="Shenoy N."/>
            <person name="Sisk P."/>
            <person name="Stolte C."/>
            <person name="Sykes S."/>
            <person name="Walk T."/>
            <person name="White J."/>
            <person name="Yandava C."/>
            <person name="Haas B."/>
            <person name="Nusbaum C."/>
            <person name="Birren B."/>
        </authorList>
    </citation>
    <scope>NUCLEOTIDE SEQUENCE</scope>
    <source>
        <strain evidence="6">ATCC 64411</strain>
    </source>
</reference>
<evidence type="ECO:0000256" key="3">
    <source>
        <dbReference type="ARBA" id="ARBA00023128"/>
    </source>
</evidence>
<dbReference type="AlphaFoldDB" id="A0A0C4DVJ5"/>
<feature type="transmembrane region" description="Helical" evidence="5">
    <location>
        <begin position="36"/>
        <end position="57"/>
    </location>
</feature>
<evidence type="ECO:0000256" key="4">
    <source>
        <dbReference type="ARBA" id="ARBA00023136"/>
    </source>
</evidence>
<accession>A0A0C4DVJ5</accession>
<keyword evidence="4 5" id="KW-0472">Membrane</keyword>
<reference evidence="8" key="2">
    <citation type="submission" date="2010-05" db="EMBL/GenBank/DDBJ databases">
        <title>The genome sequence of Magnaporthe poae strain ATCC 64411.</title>
        <authorList>
            <person name="Ma L.-J."/>
            <person name="Dead R."/>
            <person name="Young S."/>
            <person name="Zeng Q."/>
            <person name="Koehrsen M."/>
            <person name="Alvarado L."/>
            <person name="Berlin A."/>
            <person name="Chapman S.B."/>
            <person name="Chen Z."/>
            <person name="Freedman E."/>
            <person name="Gellesch M."/>
            <person name="Goldberg J."/>
            <person name="Griggs A."/>
            <person name="Gujja S."/>
            <person name="Heilman E.R."/>
            <person name="Heiman D."/>
            <person name="Hepburn T."/>
            <person name="Howarth C."/>
            <person name="Jen D."/>
            <person name="Larson L."/>
            <person name="Mehta T."/>
            <person name="Neiman D."/>
            <person name="Pearson M."/>
            <person name="Roberts A."/>
            <person name="Saif S."/>
            <person name="Shea T."/>
            <person name="Shenoy N."/>
            <person name="Sisk P."/>
            <person name="Stolte C."/>
            <person name="Sykes S."/>
            <person name="Walk T."/>
            <person name="White J."/>
            <person name="Yandava C."/>
            <person name="Haas B."/>
            <person name="Nusbaum C."/>
            <person name="Birren B."/>
        </authorList>
    </citation>
    <scope>NUCLEOTIDE SEQUENCE [LARGE SCALE GENOMIC DNA]</scope>
    <source>
        <strain evidence="8">ATCC 64411 / 73-15</strain>
    </source>
</reference>
<reference evidence="7" key="5">
    <citation type="submission" date="2015-06" db="UniProtKB">
        <authorList>
            <consortium name="EnsemblFungi"/>
        </authorList>
    </citation>
    <scope>IDENTIFICATION</scope>
    <source>
        <strain evidence="7">ATCC 64411</strain>
    </source>
</reference>
<dbReference type="eggNOG" id="ENOG502S7DE">
    <property type="taxonomic scope" value="Eukaryota"/>
</dbReference>
<dbReference type="InterPro" id="IPR039297">
    <property type="entry name" value="COX7a"/>
</dbReference>
<dbReference type="Proteomes" id="UP000011715">
    <property type="component" value="Unassembled WGS sequence"/>
</dbReference>
<organism evidence="7 8">
    <name type="scientific">Magnaporthiopsis poae (strain ATCC 64411 / 73-15)</name>
    <name type="common">Kentucky bluegrass fungus</name>
    <name type="synonym">Magnaporthe poae</name>
    <dbReference type="NCBI Taxonomy" id="644358"/>
    <lineage>
        <taxon>Eukaryota</taxon>
        <taxon>Fungi</taxon>
        <taxon>Dikarya</taxon>
        <taxon>Ascomycota</taxon>
        <taxon>Pezizomycotina</taxon>
        <taxon>Sordariomycetes</taxon>
        <taxon>Sordariomycetidae</taxon>
        <taxon>Magnaporthales</taxon>
        <taxon>Magnaporthaceae</taxon>
        <taxon>Magnaporthiopsis</taxon>
    </lineage>
</organism>
<dbReference type="EnsemblFungi" id="MAPG_04001T0">
    <property type="protein sequence ID" value="MAPG_04001T0"/>
    <property type="gene ID" value="MAPG_04001"/>
</dbReference>
<evidence type="ECO:0000313" key="8">
    <source>
        <dbReference type="Proteomes" id="UP000011715"/>
    </source>
</evidence>
<dbReference type="GO" id="GO:0005743">
    <property type="term" value="C:mitochondrial inner membrane"/>
    <property type="evidence" value="ECO:0007669"/>
    <property type="project" value="UniProtKB-SubCell"/>
</dbReference>
<proteinExistence type="predicted"/>
<evidence type="ECO:0000313" key="6">
    <source>
        <dbReference type="EMBL" id="KLU84967.1"/>
    </source>
</evidence>
<name>A0A0C4DVJ5_MAGP6</name>
<evidence type="ECO:0000313" key="7">
    <source>
        <dbReference type="EnsemblFungi" id="MAPG_04001T0"/>
    </source>
</evidence>
<keyword evidence="2" id="KW-0999">Mitochondrion inner membrane</keyword>
<comment type="subcellular location">
    <subcellularLocation>
        <location evidence="1">Mitochondrion inner membrane</location>
    </subcellularLocation>
</comment>
<dbReference type="EMBL" id="GL876968">
    <property type="protein sequence ID" value="KLU84967.1"/>
    <property type="molecule type" value="Genomic_DNA"/>
</dbReference>
<keyword evidence="5" id="KW-1133">Transmembrane helix</keyword>
<keyword evidence="8" id="KW-1185">Reference proteome</keyword>
<evidence type="ECO:0000256" key="1">
    <source>
        <dbReference type="ARBA" id="ARBA00004273"/>
    </source>
</evidence>
<dbReference type="Pfam" id="PF02238">
    <property type="entry name" value="COX7a"/>
    <property type="match status" value="1"/>
</dbReference>
<gene>
    <name evidence="6" type="ORF">MAPG_04001</name>
</gene>
<dbReference type="VEuPathDB" id="FungiDB:MAPG_04001"/>
<evidence type="ECO:0000256" key="2">
    <source>
        <dbReference type="ARBA" id="ARBA00022792"/>
    </source>
</evidence>
<sequence>MAFVNAKNKVPEYQRFYRAQYQNHQRIWKIHPRSRYMLTPYLITLWGTLAVSMWGLGRRAAGYNSYWGKE</sequence>
<reference evidence="7" key="4">
    <citation type="journal article" date="2015" name="G3 (Bethesda)">
        <title>Genome sequences of three phytopathogenic species of the Magnaporthaceae family of fungi.</title>
        <authorList>
            <person name="Okagaki L.H."/>
            <person name="Nunes C.C."/>
            <person name="Sailsbery J."/>
            <person name="Clay B."/>
            <person name="Brown D."/>
            <person name="John T."/>
            <person name="Oh Y."/>
            <person name="Young N."/>
            <person name="Fitzgerald M."/>
            <person name="Haas B.J."/>
            <person name="Zeng Q."/>
            <person name="Young S."/>
            <person name="Adiconis X."/>
            <person name="Fan L."/>
            <person name="Levin J.Z."/>
            <person name="Mitchell T.K."/>
            <person name="Okubara P.A."/>
            <person name="Farman M.L."/>
            <person name="Kohn L.M."/>
            <person name="Birren B."/>
            <person name="Ma L.-J."/>
            <person name="Dean R.A."/>
        </authorList>
    </citation>
    <scope>NUCLEOTIDE SEQUENCE</scope>
    <source>
        <strain evidence="7">ATCC 64411 / 73-15</strain>
    </source>
</reference>
<reference evidence="6" key="3">
    <citation type="submission" date="2011-03" db="EMBL/GenBank/DDBJ databases">
        <title>Annotation of Magnaporthe poae ATCC 64411.</title>
        <authorList>
            <person name="Ma L.-J."/>
            <person name="Dead R."/>
            <person name="Young S.K."/>
            <person name="Zeng Q."/>
            <person name="Gargeya S."/>
            <person name="Fitzgerald M."/>
            <person name="Haas B."/>
            <person name="Abouelleil A."/>
            <person name="Alvarado L."/>
            <person name="Arachchi H.M."/>
            <person name="Berlin A."/>
            <person name="Brown A."/>
            <person name="Chapman S.B."/>
            <person name="Chen Z."/>
            <person name="Dunbar C."/>
            <person name="Freedman E."/>
            <person name="Gearin G."/>
            <person name="Gellesch M."/>
            <person name="Goldberg J."/>
            <person name="Griggs A."/>
            <person name="Gujja S."/>
            <person name="Heiman D."/>
            <person name="Howarth C."/>
            <person name="Larson L."/>
            <person name="Lui A."/>
            <person name="MacDonald P.J.P."/>
            <person name="Mehta T."/>
            <person name="Montmayeur A."/>
            <person name="Murphy C."/>
            <person name="Neiman D."/>
            <person name="Pearson M."/>
            <person name="Priest M."/>
            <person name="Roberts A."/>
            <person name="Saif S."/>
            <person name="Shea T."/>
            <person name="Shenoy N."/>
            <person name="Sisk P."/>
            <person name="Stolte C."/>
            <person name="Sykes S."/>
            <person name="Yandava C."/>
            <person name="Wortman J."/>
            <person name="Nusbaum C."/>
            <person name="Birren B."/>
        </authorList>
    </citation>
    <scope>NUCLEOTIDE SEQUENCE</scope>
    <source>
        <strain evidence="6">ATCC 64411</strain>
    </source>
</reference>
<dbReference type="STRING" id="644358.A0A0C4DVJ5"/>
<protein>
    <submittedName>
        <fullName evidence="6 7">Uncharacterized protein</fullName>
    </submittedName>
</protein>
<dbReference type="OrthoDB" id="5511599at2759"/>